<dbReference type="Gene3D" id="1.10.10.10">
    <property type="entry name" value="Winged helix-like DNA-binding domain superfamily/Winged helix DNA-binding domain"/>
    <property type="match status" value="1"/>
</dbReference>
<dbReference type="PANTHER" id="PTHR18964:SF149">
    <property type="entry name" value="BIFUNCTIONAL UDP-N-ACETYLGLUCOSAMINE 2-EPIMERASE_N-ACETYLMANNOSAMINE KINASE"/>
    <property type="match status" value="1"/>
</dbReference>
<evidence type="ECO:0000256" key="1">
    <source>
        <dbReference type="ARBA" id="ARBA00006479"/>
    </source>
</evidence>
<dbReference type="Pfam" id="PF00480">
    <property type="entry name" value="ROK"/>
    <property type="match status" value="1"/>
</dbReference>
<dbReference type="Gene3D" id="3.30.420.40">
    <property type="match status" value="2"/>
</dbReference>
<dbReference type="RefSeq" id="WP_227929606.1">
    <property type="nucleotide sequence ID" value="NZ_CP094984.1"/>
</dbReference>
<feature type="domain" description="HTH marR-type" evidence="3">
    <location>
        <begin position="27"/>
        <end position="76"/>
    </location>
</feature>
<dbReference type="InterPro" id="IPR000600">
    <property type="entry name" value="ROK"/>
</dbReference>
<name>A0A9X1M9R2_9MICC</name>
<proteinExistence type="inferred from homology"/>
<dbReference type="EMBL" id="JAJFZT010000011">
    <property type="protein sequence ID" value="MCC3274029.1"/>
    <property type="molecule type" value="Genomic_DNA"/>
</dbReference>
<evidence type="ECO:0000313" key="7">
    <source>
        <dbReference type="Proteomes" id="UP001155145"/>
    </source>
</evidence>
<organism evidence="4 7">
    <name type="scientific">Arthrobacter zhangbolii</name>
    <dbReference type="NCBI Taxonomy" id="2886936"/>
    <lineage>
        <taxon>Bacteria</taxon>
        <taxon>Bacillati</taxon>
        <taxon>Actinomycetota</taxon>
        <taxon>Actinomycetes</taxon>
        <taxon>Micrococcales</taxon>
        <taxon>Micrococcaceae</taxon>
        <taxon>Arthrobacter</taxon>
    </lineage>
</organism>
<evidence type="ECO:0000259" key="3">
    <source>
        <dbReference type="Pfam" id="PF12802"/>
    </source>
</evidence>
<evidence type="ECO:0000313" key="6">
    <source>
        <dbReference type="Proteomes" id="UP000829758"/>
    </source>
</evidence>
<dbReference type="InterPro" id="IPR043129">
    <property type="entry name" value="ATPase_NBD"/>
</dbReference>
<dbReference type="InterPro" id="IPR000835">
    <property type="entry name" value="HTH_MarR-typ"/>
</dbReference>
<evidence type="ECO:0000313" key="5">
    <source>
        <dbReference type="EMBL" id="UON92823.1"/>
    </source>
</evidence>
<sequence>MDGSNGGTPPVPAGGGSDSLRTANLSRVLTLLHRRGPLSRAELTRLTGFNRSTVGALAAELAAMGLAYETDSPAGRVGRPSPLVHPNSQVSAVVVHPDVDAVTVGLVGLGGRVHRRVRHDTATAPSVAETVTITRAVLAGMSTDLAAMDRVVGVGVAVPGLTRTSDGLVLLAPHLGWQQEPLAAPLAEALDLPVAAGNDATLGSLAESLFGAAADAGNTVYLNGSASGIGGGIMAAGSPLRGADGYAGELGHTLVRTDGARCHCGRRGCLETEVSLARLLEVLGLQRADQDALDAAVAGPRTPALQTEVERQLDYLAVALTNFVNIFNPETVVLGGFLGTLFSCAPERLADAVAAEAIAGLGKRVSLRRAELRSELLLVGAAELAFAPLLAAPSHGIAATEAS</sequence>
<dbReference type="SUPFAM" id="SSF46785">
    <property type="entry name" value="Winged helix' DNA-binding domain"/>
    <property type="match status" value="1"/>
</dbReference>
<dbReference type="Proteomes" id="UP001155145">
    <property type="component" value="Unassembled WGS sequence"/>
</dbReference>
<dbReference type="InterPro" id="IPR036388">
    <property type="entry name" value="WH-like_DNA-bd_sf"/>
</dbReference>
<accession>A0A9X1M9R2</accession>
<feature type="region of interest" description="Disordered" evidence="2">
    <location>
        <begin position="1"/>
        <end position="20"/>
    </location>
</feature>
<keyword evidence="6" id="KW-1185">Reference proteome</keyword>
<evidence type="ECO:0000256" key="2">
    <source>
        <dbReference type="SAM" id="MobiDB-lite"/>
    </source>
</evidence>
<evidence type="ECO:0000313" key="4">
    <source>
        <dbReference type="EMBL" id="MCC3274029.1"/>
    </source>
</evidence>
<gene>
    <name evidence="4" type="ORF">LJ755_14995</name>
    <name evidence="5" type="ORF">MUK71_04045</name>
</gene>
<protein>
    <submittedName>
        <fullName evidence="4">ROK family transcriptional regulator</fullName>
    </submittedName>
</protein>
<dbReference type="SUPFAM" id="SSF53067">
    <property type="entry name" value="Actin-like ATPase domain"/>
    <property type="match status" value="1"/>
</dbReference>
<dbReference type="Pfam" id="PF12802">
    <property type="entry name" value="MarR_2"/>
    <property type="match status" value="1"/>
</dbReference>
<dbReference type="InterPro" id="IPR036390">
    <property type="entry name" value="WH_DNA-bd_sf"/>
</dbReference>
<dbReference type="AlphaFoldDB" id="A0A9X1M9R2"/>
<dbReference type="PANTHER" id="PTHR18964">
    <property type="entry name" value="ROK (REPRESSOR, ORF, KINASE) FAMILY"/>
    <property type="match status" value="1"/>
</dbReference>
<reference evidence="4" key="1">
    <citation type="submission" date="2021-10" db="EMBL/GenBank/DDBJ databases">
        <title>Novel species in genus Arthrobacter.</title>
        <authorList>
            <person name="Liu Y."/>
        </authorList>
    </citation>
    <scope>NUCLEOTIDE SEQUENCE</scope>
    <source>
        <strain evidence="6">zg-Y462</strain>
        <strain evidence="4">Zg-Y462</strain>
    </source>
</reference>
<dbReference type="Proteomes" id="UP000829758">
    <property type="component" value="Chromosome"/>
</dbReference>
<comment type="similarity">
    <text evidence="1">Belongs to the ROK (NagC/XylR) family.</text>
</comment>
<dbReference type="EMBL" id="CP094984">
    <property type="protein sequence ID" value="UON92823.1"/>
    <property type="molecule type" value="Genomic_DNA"/>
</dbReference>